<sequence length="923" mass="99124">MTWGERRELYIAGYQVVIGERLSSDHEVYAAKLLSGLPLSVPVMVKRTNVDLADRKLGAREFNAFSKLSSLKGEERSSSRIVHCIAQSQTDTWNYFLLERHGISASAYARKMLSDGSRREFIETLLVDVYTALSTIRDKEFAHRDLHPANILLPFALADGAVPERVTVIDFSHAYHLNDDDIPTLGSLPGSRVVQPVDILFHDLPHRGFVDDLFSLGMTAHMMLAATLPTAWVFGDSERVYYEPKSDIFRPFLPRQTFSALPSEYVIVPDADRIRNILGDGPAARALTSMLEPDTGARERKLREIENSVNEIRAGRRSRYEDPPTGRPWKESWADAQEDQILPDAADLHGRAITAEEPSMWAPWMAPPSFYAPQVGVAQPSRLRRRRAPLVLPAKIARSVLFPLVLLLPIVVLAASLIVPGFGVLDLVQDRNVQGPGSAVIVGLSALGALVATVATVVLRRSGMRLAPVAVLSCGAALASGFVFLGGPLLGANLFSAVTYSYLPGVPWRISDWSLWQVSSFVVLWGGLIALFIGIGGAALRMLKGRRVLVPVVSGAVLVLACLATWSLVAFPLGTADRALPVDCGATEFSFARGGTDRVCVPGLDGWRAMTEAELAADPFAIAKGYPTLSGSEGSVIALRAARVDCLSAFVRERDDASVDVPDSFPTAISPDEPAVALSRLDSDGKVERARFGGTNYSVYRSDEATNASVAMYLAFSAEPFQDLGSGTLGRFGSTAASVFVVQSGCDPSVATASQVDSSVQELLSSLKVSDTGHLSRSYLAFDAAALAASSLSADSLLIPVGGRIYPDFSPESERIRSDQQAIAAGLVRLGPLEDSARARVTFSASAPPGMESATETYRGWKLESRPSATAPVDDTYYKSFNRQDSALYATVHVTAGVTSSFGAEAAAARDQVLDGVGVEAGL</sequence>
<evidence type="ECO:0000256" key="1">
    <source>
        <dbReference type="SAM" id="Phobius"/>
    </source>
</evidence>
<dbReference type="InterPro" id="IPR011009">
    <property type="entry name" value="Kinase-like_dom_sf"/>
</dbReference>
<keyword evidence="1" id="KW-1133">Transmembrane helix</keyword>
<feature type="transmembrane region" description="Helical" evidence="1">
    <location>
        <begin position="466"/>
        <end position="495"/>
    </location>
</feature>
<proteinExistence type="predicted"/>
<reference evidence="3 4" key="1">
    <citation type="submission" date="2017-04" db="EMBL/GenBank/DDBJ databases">
        <title>Comparative genome analysis of Subtercola boreus.</title>
        <authorList>
            <person name="Cho Y.-J."/>
            <person name="Cho A."/>
            <person name="Kim O.-S."/>
            <person name="Lee J.-I."/>
        </authorList>
    </citation>
    <scope>NUCLEOTIDE SEQUENCE [LARGE SCALE GENOMIC DNA]</scope>
    <source>
        <strain evidence="3 4">K300</strain>
    </source>
</reference>
<evidence type="ECO:0000313" key="3">
    <source>
        <dbReference type="EMBL" id="RFA10783.1"/>
    </source>
</evidence>
<dbReference type="PROSITE" id="PS50011">
    <property type="entry name" value="PROTEIN_KINASE_DOM"/>
    <property type="match status" value="1"/>
</dbReference>
<keyword evidence="4" id="KW-1185">Reference proteome</keyword>
<dbReference type="GO" id="GO:0005524">
    <property type="term" value="F:ATP binding"/>
    <property type="evidence" value="ECO:0007669"/>
    <property type="project" value="InterPro"/>
</dbReference>
<dbReference type="Gene3D" id="1.10.510.10">
    <property type="entry name" value="Transferase(Phosphotransferase) domain 1"/>
    <property type="match status" value="1"/>
</dbReference>
<evidence type="ECO:0000313" key="4">
    <source>
        <dbReference type="Proteomes" id="UP000256486"/>
    </source>
</evidence>
<feature type="transmembrane region" description="Helical" evidence="1">
    <location>
        <begin position="396"/>
        <end position="419"/>
    </location>
</feature>
<feature type="transmembrane region" description="Helical" evidence="1">
    <location>
        <begin position="515"/>
        <end position="536"/>
    </location>
</feature>
<comment type="caution">
    <text evidence="3">The sequence shown here is derived from an EMBL/GenBank/DDBJ whole genome shotgun (WGS) entry which is preliminary data.</text>
</comment>
<protein>
    <recommendedName>
        <fullName evidence="2">Protein kinase domain-containing protein</fullName>
    </recommendedName>
</protein>
<evidence type="ECO:0000259" key="2">
    <source>
        <dbReference type="PROSITE" id="PS50011"/>
    </source>
</evidence>
<keyword evidence="1" id="KW-0472">Membrane</keyword>
<feature type="transmembrane region" description="Helical" evidence="1">
    <location>
        <begin position="548"/>
        <end position="569"/>
    </location>
</feature>
<dbReference type="SUPFAM" id="SSF56112">
    <property type="entry name" value="Protein kinase-like (PK-like)"/>
    <property type="match status" value="1"/>
</dbReference>
<feature type="domain" description="Protein kinase" evidence="2">
    <location>
        <begin position="1"/>
        <end position="295"/>
    </location>
</feature>
<keyword evidence="1" id="KW-0812">Transmembrane</keyword>
<name>A0A3E0VMY7_9MICO</name>
<dbReference type="EMBL" id="NBWZ01000001">
    <property type="protein sequence ID" value="RFA10783.1"/>
    <property type="molecule type" value="Genomic_DNA"/>
</dbReference>
<organism evidence="3 4">
    <name type="scientific">Subtercola boreus</name>
    <dbReference type="NCBI Taxonomy" id="120213"/>
    <lineage>
        <taxon>Bacteria</taxon>
        <taxon>Bacillati</taxon>
        <taxon>Actinomycetota</taxon>
        <taxon>Actinomycetes</taxon>
        <taxon>Micrococcales</taxon>
        <taxon>Microbacteriaceae</taxon>
        <taxon>Subtercola</taxon>
    </lineage>
</organism>
<dbReference type="Proteomes" id="UP000256486">
    <property type="component" value="Unassembled WGS sequence"/>
</dbReference>
<gene>
    <name evidence="3" type="ORF">B7R54_17405</name>
</gene>
<dbReference type="OrthoDB" id="4061614at2"/>
<dbReference type="SMART" id="SM00220">
    <property type="entry name" value="S_TKc"/>
    <property type="match status" value="1"/>
</dbReference>
<dbReference type="RefSeq" id="WP_116416158.1">
    <property type="nucleotide sequence ID" value="NZ_NBWZ01000001.1"/>
</dbReference>
<dbReference type="AlphaFoldDB" id="A0A3E0VMY7"/>
<accession>A0A3E0VMY7</accession>
<feature type="transmembrane region" description="Helical" evidence="1">
    <location>
        <begin position="439"/>
        <end position="459"/>
    </location>
</feature>
<dbReference type="GO" id="GO:0004672">
    <property type="term" value="F:protein kinase activity"/>
    <property type="evidence" value="ECO:0007669"/>
    <property type="project" value="InterPro"/>
</dbReference>
<dbReference type="InterPro" id="IPR000719">
    <property type="entry name" value="Prot_kinase_dom"/>
</dbReference>